<dbReference type="PANTHER" id="PTHR23516">
    <property type="entry name" value="SAM (S-ADENOSYL METHIONINE) TRANSPORTER"/>
    <property type="match status" value="1"/>
</dbReference>
<comment type="caution">
    <text evidence="3">The sequence shown here is derived from an EMBL/GenBank/DDBJ whole genome shotgun (WGS) entry which is preliminary data.</text>
</comment>
<keyword evidence="1" id="KW-1133">Transmembrane helix</keyword>
<keyword evidence="2" id="KW-0732">Signal</keyword>
<dbReference type="AlphaFoldDB" id="A0A8S3C839"/>
<dbReference type="GO" id="GO:0016020">
    <property type="term" value="C:membrane"/>
    <property type="evidence" value="ECO:0007669"/>
    <property type="project" value="InterPro"/>
</dbReference>
<dbReference type="GO" id="GO:0015098">
    <property type="term" value="F:molybdate ion transmembrane transporter activity"/>
    <property type="evidence" value="ECO:0007669"/>
    <property type="project" value="InterPro"/>
</dbReference>
<protein>
    <submittedName>
        <fullName evidence="3">Uncharacterized protein</fullName>
    </submittedName>
</protein>
<proteinExistence type="predicted"/>
<organism evidence="3 4">
    <name type="scientific">Rotaria magnacalcarata</name>
    <dbReference type="NCBI Taxonomy" id="392030"/>
    <lineage>
        <taxon>Eukaryota</taxon>
        <taxon>Metazoa</taxon>
        <taxon>Spiralia</taxon>
        <taxon>Gnathifera</taxon>
        <taxon>Rotifera</taxon>
        <taxon>Eurotatoria</taxon>
        <taxon>Bdelloidea</taxon>
        <taxon>Philodinida</taxon>
        <taxon>Philodinidae</taxon>
        <taxon>Rotaria</taxon>
    </lineage>
</organism>
<evidence type="ECO:0000256" key="1">
    <source>
        <dbReference type="SAM" id="Phobius"/>
    </source>
</evidence>
<evidence type="ECO:0000313" key="4">
    <source>
        <dbReference type="Proteomes" id="UP000676336"/>
    </source>
</evidence>
<accession>A0A8S3C839</accession>
<evidence type="ECO:0000313" key="3">
    <source>
        <dbReference type="EMBL" id="CAF4891208.1"/>
    </source>
</evidence>
<gene>
    <name evidence="3" type="ORF">SMN809_LOCUS51281</name>
</gene>
<feature type="transmembrane region" description="Helical" evidence="1">
    <location>
        <begin position="75"/>
        <end position="95"/>
    </location>
</feature>
<dbReference type="Proteomes" id="UP000676336">
    <property type="component" value="Unassembled WGS sequence"/>
</dbReference>
<dbReference type="EMBL" id="CAJOBI010171590">
    <property type="protein sequence ID" value="CAF4891208.1"/>
    <property type="molecule type" value="Genomic_DNA"/>
</dbReference>
<feature type="signal peptide" evidence="2">
    <location>
        <begin position="1"/>
        <end position="27"/>
    </location>
</feature>
<dbReference type="InterPro" id="IPR008509">
    <property type="entry name" value="MOT2/MFSD5"/>
</dbReference>
<reference evidence="3" key="1">
    <citation type="submission" date="2021-02" db="EMBL/GenBank/DDBJ databases">
        <authorList>
            <person name="Nowell W R."/>
        </authorList>
    </citation>
    <scope>NUCLEOTIDE SEQUENCE</scope>
</reference>
<feature type="transmembrane region" description="Helical" evidence="1">
    <location>
        <begin position="36"/>
        <end position="54"/>
    </location>
</feature>
<feature type="chain" id="PRO_5035933050" evidence="2">
    <location>
        <begin position="28"/>
        <end position="97"/>
    </location>
</feature>
<name>A0A8S3C839_9BILA</name>
<sequence length="97" mass="11252">MDMFIFALVFLIFVCFILHLYTRQVEQQIKDPQYRVLQQIFLIVYLLALSGDWVQGPHIYALYESYGIQKHEIEILFIAGFGSSMLFGTIIASLADK</sequence>
<keyword evidence="1" id="KW-0472">Membrane</keyword>
<dbReference type="Pfam" id="PF05631">
    <property type="entry name" value="MFS_5"/>
    <property type="match status" value="1"/>
</dbReference>
<evidence type="ECO:0000256" key="2">
    <source>
        <dbReference type="SAM" id="SignalP"/>
    </source>
</evidence>
<keyword evidence="1" id="KW-0812">Transmembrane</keyword>
<dbReference type="PANTHER" id="PTHR23516:SF23">
    <property type="entry name" value="MOLYBDATE-ANION TRANSPORTER"/>
    <property type="match status" value="1"/>
</dbReference>